<sequence length="113" mass="13437">MNHNITLNNYLSYGRIPENQRHQRVGTRAIEIRYWMKLTQVPNWALLDLKHMSTRTDFVRLVDPEICFTTNAERSAMQEYYYNRGRTVIIPQFIVRDNNNGNIYLPQDISICS</sequence>
<evidence type="ECO:0000313" key="2">
    <source>
        <dbReference type="WBParaSite" id="ES5_v2.g29889.t1"/>
    </source>
</evidence>
<reference evidence="2" key="1">
    <citation type="submission" date="2022-11" db="UniProtKB">
        <authorList>
            <consortium name="WormBaseParasite"/>
        </authorList>
    </citation>
    <scope>IDENTIFICATION</scope>
</reference>
<name>A0AC34GJI7_9BILA</name>
<dbReference type="Proteomes" id="UP000887579">
    <property type="component" value="Unplaced"/>
</dbReference>
<organism evidence="1 2">
    <name type="scientific">Panagrolaimus sp. ES5</name>
    <dbReference type="NCBI Taxonomy" id="591445"/>
    <lineage>
        <taxon>Eukaryota</taxon>
        <taxon>Metazoa</taxon>
        <taxon>Ecdysozoa</taxon>
        <taxon>Nematoda</taxon>
        <taxon>Chromadorea</taxon>
        <taxon>Rhabditida</taxon>
        <taxon>Tylenchina</taxon>
        <taxon>Panagrolaimomorpha</taxon>
        <taxon>Panagrolaimoidea</taxon>
        <taxon>Panagrolaimidae</taxon>
        <taxon>Panagrolaimus</taxon>
    </lineage>
</organism>
<proteinExistence type="predicted"/>
<protein>
    <submittedName>
        <fullName evidence="2">Uncharacterized protein</fullName>
    </submittedName>
</protein>
<evidence type="ECO:0000313" key="1">
    <source>
        <dbReference type="Proteomes" id="UP000887579"/>
    </source>
</evidence>
<accession>A0AC34GJI7</accession>
<dbReference type="WBParaSite" id="ES5_v2.g29889.t1">
    <property type="protein sequence ID" value="ES5_v2.g29889.t1"/>
    <property type="gene ID" value="ES5_v2.g29889"/>
</dbReference>